<evidence type="ECO:0000256" key="17">
    <source>
        <dbReference type="ARBA" id="ARBA00023319"/>
    </source>
</evidence>
<keyword evidence="4" id="KW-1003">Cell membrane</keyword>
<keyword evidence="7 22" id="KW-0732">Signal</keyword>
<dbReference type="GO" id="GO:0001750">
    <property type="term" value="C:photoreceptor outer segment"/>
    <property type="evidence" value="ECO:0007669"/>
    <property type="project" value="UniProtKB-SubCell"/>
</dbReference>
<keyword evidence="5" id="KW-0597">Phosphoprotein</keyword>
<dbReference type="GO" id="GO:0005789">
    <property type="term" value="C:endoplasmic reticulum membrane"/>
    <property type="evidence" value="ECO:0007669"/>
    <property type="project" value="UniProtKB-SubCell"/>
</dbReference>
<feature type="chain" id="PRO_5026235112" description="Basigin" evidence="22">
    <location>
        <begin position="22"/>
        <end position="360"/>
    </location>
</feature>
<name>A0A6I8PE83_ORNAN</name>
<keyword evidence="8" id="KW-0430">Lectin</keyword>
<evidence type="ECO:0000256" key="7">
    <source>
        <dbReference type="ARBA" id="ARBA00022729"/>
    </source>
</evidence>
<evidence type="ECO:0000256" key="12">
    <source>
        <dbReference type="ARBA" id="ARBA00023136"/>
    </source>
</evidence>
<evidence type="ECO:0000256" key="6">
    <source>
        <dbReference type="ARBA" id="ARBA00022692"/>
    </source>
</evidence>
<reference evidence="24" key="2">
    <citation type="submission" date="2025-08" db="UniProtKB">
        <authorList>
            <consortium name="Ensembl"/>
        </authorList>
    </citation>
    <scope>IDENTIFICATION</scope>
    <source>
        <strain evidence="24">Glennie</strain>
    </source>
</reference>
<dbReference type="Proteomes" id="UP000002279">
    <property type="component" value="Chromosome X1"/>
</dbReference>
<reference evidence="24 25" key="1">
    <citation type="journal article" date="2008" name="Nature">
        <title>Genome analysis of the platypus reveals unique signatures of evolution.</title>
        <authorList>
            <person name="Warren W.C."/>
            <person name="Hillier L.W."/>
            <person name="Marshall Graves J.A."/>
            <person name="Birney E."/>
            <person name="Ponting C.P."/>
            <person name="Grutzner F."/>
            <person name="Belov K."/>
            <person name="Miller W."/>
            <person name="Clarke L."/>
            <person name="Chinwalla A.T."/>
            <person name="Yang S.P."/>
            <person name="Heger A."/>
            <person name="Locke D.P."/>
            <person name="Miethke P."/>
            <person name="Waters P.D."/>
            <person name="Veyrunes F."/>
            <person name="Fulton L."/>
            <person name="Fulton B."/>
            <person name="Graves T."/>
            <person name="Wallis J."/>
            <person name="Puente X.S."/>
            <person name="Lopez-Otin C."/>
            <person name="Ordonez G.R."/>
            <person name="Eichler E.E."/>
            <person name="Chen L."/>
            <person name="Cheng Z."/>
            <person name="Deakin J.E."/>
            <person name="Alsop A."/>
            <person name="Thompson K."/>
            <person name="Kirby P."/>
            <person name="Papenfuss A.T."/>
            <person name="Wakefield M.J."/>
            <person name="Olender T."/>
            <person name="Lancet D."/>
            <person name="Huttley G.A."/>
            <person name="Smit A.F."/>
            <person name="Pask A."/>
            <person name="Temple-Smith P."/>
            <person name="Batzer M.A."/>
            <person name="Walker J.A."/>
            <person name="Konkel M.K."/>
            <person name="Harris R.S."/>
            <person name="Whittington C.M."/>
            <person name="Wong E.S."/>
            <person name="Gemmell N.J."/>
            <person name="Buschiazzo E."/>
            <person name="Vargas Jentzsch I.M."/>
            <person name="Merkel A."/>
            <person name="Schmitz J."/>
            <person name="Zemann A."/>
            <person name="Churakov G."/>
            <person name="Kriegs J.O."/>
            <person name="Brosius J."/>
            <person name="Murchison E.P."/>
            <person name="Sachidanandam R."/>
            <person name="Smith C."/>
            <person name="Hannon G.J."/>
            <person name="Tsend-Ayush E."/>
            <person name="McMillan D."/>
            <person name="Attenborough R."/>
            <person name="Rens W."/>
            <person name="Ferguson-Smith M."/>
            <person name="Lefevre C.M."/>
            <person name="Sharp J.A."/>
            <person name="Nicholas K.R."/>
            <person name="Ray D.A."/>
            <person name="Kube M."/>
            <person name="Reinhardt R."/>
            <person name="Pringle T.H."/>
            <person name="Taylor J."/>
            <person name="Jones R.C."/>
            <person name="Nixon B."/>
            <person name="Dacheux J.L."/>
            <person name="Niwa H."/>
            <person name="Sekita Y."/>
            <person name="Huang X."/>
            <person name="Stark A."/>
            <person name="Kheradpour P."/>
            <person name="Kellis M."/>
            <person name="Flicek P."/>
            <person name="Chen Y."/>
            <person name="Webber C."/>
            <person name="Hardison R."/>
            <person name="Nelson J."/>
            <person name="Hallsworth-Pepin K."/>
            <person name="Delehaunty K."/>
            <person name="Markovic C."/>
            <person name="Minx P."/>
            <person name="Feng Y."/>
            <person name="Kremitzki C."/>
            <person name="Mitreva M."/>
            <person name="Glasscock J."/>
            <person name="Wylie T."/>
            <person name="Wohldmann P."/>
            <person name="Thiru P."/>
            <person name="Nhan M.N."/>
            <person name="Pohl C.S."/>
            <person name="Smith S.M."/>
            <person name="Hou S."/>
            <person name="Nefedov M."/>
            <person name="de Jong P.J."/>
            <person name="Renfree M.B."/>
            <person name="Mardis E.R."/>
            <person name="Wilson R.K."/>
        </authorList>
    </citation>
    <scope>NUCLEOTIDE SEQUENCE [LARGE SCALE GENOMIC DNA]</scope>
    <source>
        <strain evidence="24 25">Glennie</strain>
    </source>
</reference>
<dbReference type="GeneTree" id="ENSGT00940000159142"/>
<dbReference type="Pfam" id="PF13927">
    <property type="entry name" value="Ig_3"/>
    <property type="match status" value="2"/>
</dbReference>
<accession>A0A6I8PE83</accession>
<evidence type="ECO:0000256" key="4">
    <source>
        <dbReference type="ARBA" id="ARBA00022475"/>
    </source>
</evidence>
<dbReference type="SUPFAM" id="SSF48726">
    <property type="entry name" value="Immunoglobulin"/>
    <property type="match status" value="3"/>
</dbReference>
<dbReference type="GO" id="GO:0016323">
    <property type="term" value="C:basolateral plasma membrane"/>
    <property type="evidence" value="ECO:0007669"/>
    <property type="project" value="UniProtKB-SubCell"/>
</dbReference>
<dbReference type="InterPro" id="IPR007110">
    <property type="entry name" value="Ig-like_dom"/>
</dbReference>
<evidence type="ECO:0000256" key="8">
    <source>
        <dbReference type="ARBA" id="ARBA00022734"/>
    </source>
</evidence>
<evidence type="ECO:0000256" key="14">
    <source>
        <dbReference type="ARBA" id="ARBA00023170"/>
    </source>
</evidence>
<evidence type="ECO:0000256" key="19">
    <source>
        <dbReference type="ARBA" id="ARBA00023876"/>
    </source>
</evidence>
<keyword evidence="12 21" id="KW-0472">Membrane</keyword>
<comment type="subunit">
    <text evidence="20">Interacts with SLC16A6; this interaction mediates targeting to the plasma membrane.</text>
</comment>
<sequence>MGAALLWLLGAVLLCRSGAHGAAGFIKSPLSKKKLVEDSVDLHCEAVGNPIPEIQWWFEGVDPNETYSQLWDGARQARVQINATYKQHSTSTISISRLELLDSGTYECRASNDPDRNHLSKRPKVKWVRSQANVIVIERGVVIHHIVPAGTKMQLICNVTQPSISIEGHRWMKEGKVLKEDSSNSLFTQFEVSLEDAPGEYHCIFLPEVVGRAVVQVKGSPRVMTVKKSEHGNEGDSITLMCKSSLYPPVEEWNWYKETKEGIQSIVNGTEDRIFMQHMVNKSELHILKLDLELDPGKYYCNASNTEGTSGLILTLRVRSRLAALWPFLGIVAEVLILVTIIFIYEKRRKPDEVLDGDFS</sequence>
<evidence type="ECO:0000256" key="15">
    <source>
        <dbReference type="ARBA" id="ARBA00023180"/>
    </source>
</evidence>
<protein>
    <recommendedName>
        <fullName evidence="19">Basigin</fullName>
    </recommendedName>
</protein>
<evidence type="ECO:0000313" key="25">
    <source>
        <dbReference type="Proteomes" id="UP000002279"/>
    </source>
</evidence>
<comment type="subcellular location">
    <subcellularLocation>
        <location evidence="18">Basolateral cell membrane</location>
        <topology evidence="18">Single-pass type I membrane protein</topology>
    </subcellularLocation>
    <subcellularLocation>
        <location evidence="3">Cell projection</location>
        <location evidence="3">Cilium</location>
        <location evidence="3">Photoreceptor outer segment</location>
    </subcellularLocation>
    <subcellularLocation>
        <location evidence="1">Endoplasmic reticulum membrane</location>
        <topology evidence="1">Single-pass type I membrane protein</topology>
    </subcellularLocation>
    <subcellularLocation>
        <location evidence="2">Photoreceptor inner segment</location>
    </subcellularLocation>
</comment>
<organism evidence="24 25">
    <name type="scientific">Ornithorhynchus anatinus</name>
    <name type="common">Duckbill platypus</name>
    <dbReference type="NCBI Taxonomy" id="9258"/>
    <lineage>
        <taxon>Eukaryota</taxon>
        <taxon>Metazoa</taxon>
        <taxon>Chordata</taxon>
        <taxon>Craniata</taxon>
        <taxon>Vertebrata</taxon>
        <taxon>Euteleostomi</taxon>
        <taxon>Mammalia</taxon>
        <taxon>Monotremata</taxon>
        <taxon>Ornithorhynchidae</taxon>
        <taxon>Ornithorhynchus</taxon>
    </lineage>
</organism>
<feature type="domain" description="Ig-like" evidence="23">
    <location>
        <begin position="221"/>
        <end position="319"/>
    </location>
</feature>
<evidence type="ECO:0000256" key="13">
    <source>
        <dbReference type="ARBA" id="ARBA00023157"/>
    </source>
</evidence>
<dbReference type="InterPro" id="IPR003598">
    <property type="entry name" value="Ig_sub2"/>
</dbReference>
<keyword evidence="15" id="KW-0325">Glycoprotein</keyword>
<evidence type="ECO:0000256" key="5">
    <source>
        <dbReference type="ARBA" id="ARBA00022553"/>
    </source>
</evidence>
<evidence type="ECO:0000256" key="9">
    <source>
        <dbReference type="ARBA" id="ARBA00022824"/>
    </source>
</evidence>
<dbReference type="FunFam" id="2.60.40.10:FF:000291">
    <property type="entry name" value="Neuroplastin b"/>
    <property type="match status" value="1"/>
</dbReference>
<evidence type="ECO:0000256" key="11">
    <source>
        <dbReference type="ARBA" id="ARBA00023035"/>
    </source>
</evidence>
<keyword evidence="25" id="KW-1185">Reference proteome</keyword>
<dbReference type="InterPro" id="IPR013783">
    <property type="entry name" value="Ig-like_fold"/>
</dbReference>
<keyword evidence="11" id="KW-0465">Mannose-binding</keyword>
<keyword evidence="13" id="KW-1015">Disulfide bond</keyword>
<proteinExistence type="predicted"/>
<feature type="domain" description="Ig-like" evidence="23">
    <location>
        <begin position="123"/>
        <end position="203"/>
    </location>
</feature>
<dbReference type="Ensembl" id="ENSOANT00000068651.1">
    <property type="protein sequence ID" value="ENSOANP00000052994.1"/>
    <property type="gene ID" value="ENSOANG00000048631.1"/>
</dbReference>
<dbReference type="Bgee" id="ENSOANG00000048631">
    <property type="expression patterns" value="Expressed in adult mammalian kidney and 8 other cell types or tissues"/>
</dbReference>
<keyword evidence="14" id="KW-0675">Receptor</keyword>
<evidence type="ECO:0000256" key="3">
    <source>
        <dbReference type="ARBA" id="ARBA00004504"/>
    </source>
</evidence>
<dbReference type="PROSITE" id="PS50835">
    <property type="entry name" value="IG_LIKE"/>
    <property type="match status" value="3"/>
</dbReference>
<dbReference type="PANTHER" id="PTHR10075">
    <property type="entry name" value="BASIGIN RELATED"/>
    <property type="match status" value="1"/>
</dbReference>
<reference evidence="24" key="3">
    <citation type="submission" date="2025-09" db="UniProtKB">
        <authorList>
            <consortium name="Ensembl"/>
        </authorList>
    </citation>
    <scope>IDENTIFICATION</scope>
    <source>
        <strain evidence="24">Glennie</strain>
    </source>
</reference>
<keyword evidence="17" id="KW-0393">Immunoglobulin domain</keyword>
<dbReference type="InterPro" id="IPR003599">
    <property type="entry name" value="Ig_sub"/>
</dbReference>
<keyword evidence="6 21" id="KW-0812">Transmembrane</keyword>
<evidence type="ECO:0000256" key="18">
    <source>
        <dbReference type="ARBA" id="ARBA00023768"/>
    </source>
</evidence>
<dbReference type="PANTHER" id="PTHR10075:SF107">
    <property type="entry name" value="BASIGIN"/>
    <property type="match status" value="1"/>
</dbReference>
<evidence type="ECO:0000256" key="1">
    <source>
        <dbReference type="ARBA" id="ARBA00004115"/>
    </source>
</evidence>
<evidence type="ECO:0000256" key="22">
    <source>
        <dbReference type="SAM" id="SignalP"/>
    </source>
</evidence>
<evidence type="ECO:0000256" key="20">
    <source>
        <dbReference type="ARBA" id="ARBA00066216"/>
    </source>
</evidence>
<feature type="domain" description="Ig-like" evidence="23">
    <location>
        <begin position="38"/>
        <end position="120"/>
    </location>
</feature>
<feature type="signal peptide" evidence="22">
    <location>
        <begin position="1"/>
        <end position="21"/>
    </location>
</feature>
<evidence type="ECO:0000256" key="16">
    <source>
        <dbReference type="ARBA" id="ARBA00023273"/>
    </source>
</evidence>
<evidence type="ECO:0000256" key="21">
    <source>
        <dbReference type="SAM" id="Phobius"/>
    </source>
</evidence>
<evidence type="ECO:0000256" key="10">
    <source>
        <dbReference type="ARBA" id="ARBA00022989"/>
    </source>
</evidence>
<evidence type="ECO:0000256" key="2">
    <source>
        <dbReference type="ARBA" id="ARBA00004437"/>
    </source>
</evidence>
<dbReference type="FunFam" id="2.60.40.10:FF:000387">
    <property type="entry name" value="Neuroplastin b"/>
    <property type="match status" value="1"/>
</dbReference>
<dbReference type="GO" id="GO:0005537">
    <property type="term" value="F:D-mannose binding"/>
    <property type="evidence" value="ECO:0007669"/>
    <property type="project" value="UniProtKB-KW"/>
</dbReference>
<dbReference type="SMART" id="SM00409">
    <property type="entry name" value="IG"/>
    <property type="match status" value="3"/>
</dbReference>
<keyword evidence="9" id="KW-0256">Endoplasmic reticulum</keyword>
<dbReference type="InterPro" id="IPR036179">
    <property type="entry name" value="Ig-like_dom_sf"/>
</dbReference>
<dbReference type="FunFam" id="2.60.40.10:FF:001329">
    <property type="entry name" value="Basigin"/>
    <property type="match status" value="1"/>
</dbReference>
<gene>
    <name evidence="24" type="primary">BSG</name>
</gene>
<dbReference type="AlphaFoldDB" id="A0A6I8PE83"/>
<feature type="transmembrane region" description="Helical" evidence="21">
    <location>
        <begin position="324"/>
        <end position="345"/>
    </location>
</feature>
<dbReference type="GO" id="GO:0001917">
    <property type="term" value="C:photoreceptor inner segment"/>
    <property type="evidence" value="ECO:0007669"/>
    <property type="project" value="UniProtKB-SubCell"/>
</dbReference>
<dbReference type="SMART" id="SM00408">
    <property type="entry name" value="IGc2"/>
    <property type="match status" value="3"/>
</dbReference>
<evidence type="ECO:0000313" key="24">
    <source>
        <dbReference type="Ensembl" id="ENSOANP00000052994.1"/>
    </source>
</evidence>
<dbReference type="Gene3D" id="2.60.40.10">
    <property type="entry name" value="Immunoglobulins"/>
    <property type="match status" value="3"/>
</dbReference>
<keyword evidence="10 21" id="KW-1133">Transmembrane helix</keyword>
<evidence type="ECO:0000259" key="23">
    <source>
        <dbReference type="PROSITE" id="PS50835"/>
    </source>
</evidence>
<keyword evidence="16" id="KW-0966">Cell projection</keyword>